<proteinExistence type="predicted"/>
<dbReference type="AlphaFoldDB" id="A0AAV4LK95"/>
<dbReference type="RefSeq" id="WP_282201112.1">
    <property type="nucleotide sequence ID" value="NZ_BOQE01000001.1"/>
</dbReference>
<dbReference type="PANTHER" id="PTHR10434">
    <property type="entry name" value="1-ACYL-SN-GLYCEROL-3-PHOSPHATE ACYLTRANSFERASE"/>
    <property type="match status" value="1"/>
</dbReference>
<sequence length="195" mass="21864">MLYVAFRSLFRLLFKVVYRWRIEGRENVPTSGAVVVCSNHISLLDPPLLGASLERQVFFMAKEELFRIPVISFLIRRFGAFPVKRGAGDRAALRTALSILQRGDVLGIFPEGTRSKTGRLGKPQSGVSLLAIKGNAVVVPAAIIGPFRMFRPIRIVFGKPIDLSQYRDQKLTSAFLDEVSLKIMDEIRALMETRD</sequence>
<comment type="caution">
    <text evidence="4">The sequence shown here is derived from an EMBL/GenBank/DDBJ whole genome shotgun (WGS) entry which is preliminary data.</text>
</comment>
<keyword evidence="5" id="KW-1185">Reference proteome</keyword>
<reference evidence="4" key="1">
    <citation type="journal article" date="2023" name="Int. J. Syst. Evol. Microbiol.">
        <title>Collibacillus ludicampi gen. nov., sp. nov., a new soil bacterium of the family Alicyclobacillaceae.</title>
        <authorList>
            <person name="Jojima T."/>
            <person name="Ioku Y."/>
            <person name="Fukuta Y."/>
            <person name="Shirasaka N."/>
            <person name="Matsumura Y."/>
            <person name="Mori M."/>
        </authorList>
    </citation>
    <scope>NUCLEOTIDE SEQUENCE</scope>
    <source>
        <strain evidence="4">TP075</strain>
    </source>
</reference>
<accession>A0AAV4LK95</accession>
<dbReference type="EMBL" id="BOQE01000001">
    <property type="protein sequence ID" value="GIM48214.1"/>
    <property type="molecule type" value="Genomic_DNA"/>
</dbReference>
<evidence type="ECO:0000313" key="5">
    <source>
        <dbReference type="Proteomes" id="UP001057291"/>
    </source>
</evidence>
<dbReference type="SMART" id="SM00563">
    <property type="entry name" value="PlsC"/>
    <property type="match status" value="1"/>
</dbReference>
<evidence type="ECO:0000256" key="2">
    <source>
        <dbReference type="ARBA" id="ARBA00023315"/>
    </source>
</evidence>
<dbReference type="CDD" id="cd07989">
    <property type="entry name" value="LPLAT_AGPAT-like"/>
    <property type="match status" value="1"/>
</dbReference>
<dbReference type="PANTHER" id="PTHR10434:SF11">
    <property type="entry name" value="1-ACYL-SN-GLYCEROL-3-PHOSPHATE ACYLTRANSFERASE"/>
    <property type="match status" value="1"/>
</dbReference>
<keyword evidence="1" id="KW-0808">Transferase</keyword>
<dbReference type="GO" id="GO:0003841">
    <property type="term" value="F:1-acylglycerol-3-phosphate O-acyltransferase activity"/>
    <property type="evidence" value="ECO:0007669"/>
    <property type="project" value="TreeGrafter"/>
</dbReference>
<dbReference type="SUPFAM" id="SSF69593">
    <property type="entry name" value="Glycerol-3-phosphate (1)-acyltransferase"/>
    <property type="match status" value="1"/>
</dbReference>
<name>A0AAV4LK95_9BACL</name>
<dbReference type="InterPro" id="IPR002123">
    <property type="entry name" value="Plipid/glycerol_acylTrfase"/>
</dbReference>
<protein>
    <submittedName>
        <fullName evidence="4">1-acyl-sn-glycerol-3-phosphate acyltransferase</fullName>
    </submittedName>
</protein>
<dbReference type="Proteomes" id="UP001057291">
    <property type="component" value="Unassembled WGS sequence"/>
</dbReference>
<feature type="domain" description="Phospholipid/glycerol acyltransferase" evidence="3">
    <location>
        <begin position="34"/>
        <end position="146"/>
    </location>
</feature>
<evidence type="ECO:0000313" key="4">
    <source>
        <dbReference type="EMBL" id="GIM48214.1"/>
    </source>
</evidence>
<keyword evidence="2 4" id="KW-0012">Acyltransferase</keyword>
<evidence type="ECO:0000256" key="1">
    <source>
        <dbReference type="ARBA" id="ARBA00022679"/>
    </source>
</evidence>
<organism evidence="4 5">
    <name type="scientific">Collibacillus ludicampi</name>
    <dbReference type="NCBI Taxonomy" id="2771369"/>
    <lineage>
        <taxon>Bacteria</taxon>
        <taxon>Bacillati</taxon>
        <taxon>Bacillota</taxon>
        <taxon>Bacilli</taxon>
        <taxon>Bacillales</taxon>
        <taxon>Alicyclobacillaceae</taxon>
        <taxon>Collibacillus</taxon>
    </lineage>
</organism>
<gene>
    <name evidence="4" type="ORF">DNHGIG_37630</name>
</gene>
<dbReference type="Pfam" id="PF01553">
    <property type="entry name" value="Acyltransferase"/>
    <property type="match status" value="1"/>
</dbReference>
<dbReference type="GO" id="GO:0006654">
    <property type="term" value="P:phosphatidic acid biosynthetic process"/>
    <property type="evidence" value="ECO:0007669"/>
    <property type="project" value="TreeGrafter"/>
</dbReference>
<evidence type="ECO:0000259" key="3">
    <source>
        <dbReference type="SMART" id="SM00563"/>
    </source>
</evidence>